<evidence type="ECO:0000256" key="1">
    <source>
        <dbReference type="ARBA" id="ARBA00004114"/>
    </source>
</evidence>
<dbReference type="GO" id="GO:0005814">
    <property type="term" value="C:centriole"/>
    <property type="evidence" value="ECO:0007669"/>
    <property type="project" value="UniProtKB-SubCell"/>
</dbReference>
<name>A0AAN8QU33_9TELE</name>
<evidence type="ECO:0000313" key="10">
    <source>
        <dbReference type="Proteomes" id="UP001356427"/>
    </source>
</evidence>
<keyword evidence="7" id="KW-0966">Cell projection</keyword>
<evidence type="ECO:0000256" key="8">
    <source>
        <dbReference type="SAM" id="Coils"/>
    </source>
</evidence>
<evidence type="ECO:0000256" key="7">
    <source>
        <dbReference type="ARBA" id="ARBA00023273"/>
    </source>
</evidence>
<sequence>MKTKELSKQVSKVKDKAVSKESSLQTKILKLEAEKNRRANELKQIKQSKQSAEKKFEVRLKDLQVSLDQSESHKQSIQNYVDFLKISYATMFEEGLPPAPSSFGSSYFLK</sequence>
<dbReference type="GO" id="GO:1902018">
    <property type="term" value="P:negative regulation of cilium assembly"/>
    <property type="evidence" value="ECO:0007669"/>
    <property type="project" value="TreeGrafter"/>
</dbReference>
<proteinExistence type="inferred from homology"/>
<dbReference type="InterPro" id="IPR026099">
    <property type="entry name" value="Odf2-rel"/>
</dbReference>
<dbReference type="AlphaFoldDB" id="A0AAN8QU33"/>
<dbReference type="PANTHER" id="PTHR23162:SF7">
    <property type="entry name" value="PROTEIN BCAP"/>
    <property type="match status" value="1"/>
</dbReference>
<protein>
    <submittedName>
        <fullName evidence="9">Uncharacterized protein</fullName>
    </submittedName>
</protein>
<comment type="subcellular location">
    <subcellularLocation>
        <location evidence="2">Cell projection</location>
        <location evidence="2">Cilium</location>
    </subcellularLocation>
    <subcellularLocation>
        <location evidence="1">Cytoplasm</location>
        <location evidence="1">Cytoskeleton</location>
        <location evidence="1">Microtubule organizing center</location>
        <location evidence="1">Centrosome</location>
        <location evidence="1">Centriole</location>
    </subcellularLocation>
</comment>
<keyword evidence="4" id="KW-0963">Cytoplasm</keyword>
<comment type="caution">
    <text evidence="9">The sequence shown here is derived from an EMBL/GenBank/DDBJ whole genome shotgun (WGS) entry which is preliminary data.</text>
</comment>
<keyword evidence="10" id="KW-1185">Reference proteome</keyword>
<dbReference type="Proteomes" id="UP001356427">
    <property type="component" value="Unassembled WGS sequence"/>
</dbReference>
<dbReference type="PANTHER" id="PTHR23162">
    <property type="entry name" value="OUTER DENSE FIBER OF SPERM TAILS 2"/>
    <property type="match status" value="1"/>
</dbReference>
<gene>
    <name evidence="9" type="ORF">J4Q44_G00189330</name>
</gene>
<evidence type="ECO:0000256" key="2">
    <source>
        <dbReference type="ARBA" id="ARBA00004138"/>
    </source>
</evidence>
<evidence type="ECO:0000256" key="4">
    <source>
        <dbReference type="ARBA" id="ARBA00022490"/>
    </source>
</evidence>
<dbReference type="GO" id="GO:0005813">
    <property type="term" value="C:centrosome"/>
    <property type="evidence" value="ECO:0007669"/>
    <property type="project" value="TreeGrafter"/>
</dbReference>
<reference evidence="9 10" key="1">
    <citation type="submission" date="2021-04" db="EMBL/GenBank/DDBJ databases">
        <authorList>
            <person name="De Guttry C."/>
            <person name="Zahm M."/>
            <person name="Klopp C."/>
            <person name="Cabau C."/>
            <person name="Louis A."/>
            <person name="Berthelot C."/>
            <person name="Parey E."/>
            <person name="Roest Crollius H."/>
            <person name="Montfort J."/>
            <person name="Robinson-Rechavi M."/>
            <person name="Bucao C."/>
            <person name="Bouchez O."/>
            <person name="Gislard M."/>
            <person name="Lluch J."/>
            <person name="Milhes M."/>
            <person name="Lampietro C."/>
            <person name="Lopez Roques C."/>
            <person name="Donnadieu C."/>
            <person name="Braasch I."/>
            <person name="Desvignes T."/>
            <person name="Postlethwait J."/>
            <person name="Bobe J."/>
            <person name="Wedekind C."/>
            <person name="Guiguen Y."/>
        </authorList>
    </citation>
    <scope>NUCLEOTIDE SEQUENCE [LARGE SCALE GENOMIC DNA]</scope>
    <source>
        <strain evidence="9">Cs_M1</strain>
        <tissue evidence="9">Blood</tissue>
    </source>
</reference>
<keyword evidence="5 8" id="KW-0175">Coiled coil</keyword>
<comment type="similarity">
    <text evidence="3">Belongs to the ODF2 family.</text>
</comment>
<evidence type="ECO:0000313" key="9">
    <source>
        <dbReference type="EMBL" id="KAK6310878.1"/>
    </source>
</evidence>
<evidence type="ECO:0000256" key="6">
    <source>
        <dbReference type="ARBA" id="ARBA00023212"/>
    </source>
</evidence>
<accession>A0AAN8QU33</accession>
<organism evidence="9 10">
    <name type="scientific">Coregonus suidteri</name>
    <dbReference type="NCBI Taxonomy" id="861788"/>
    <lineage>
        <taxon>Eukaryota</taxon>
        <taxon>Metazoa</taxon>
        <taxon>Chordata</taxon>
        <taxon>Craniata</taxon>
        <taxon>Vertebrata</taxon>
        <taxon>Euteleostomi</taxon>
        <taxon>Actinopterygii</taxon>
        <taxon>Neopterygii</taxon>
        <taxon>Teleostei</taxon>
        <taxon>Protacanthopterygii</taxon>
        <taxon>Salmoniformes</taxon>
        <taxon>Salmonidae</taxon>
        <taxon>Coregoninae</taxon>
        <taxon>Coregonus</taxon>
    </lineage>
</organism>
<keyword evidence="6" id="KW-0206">Cytoskeleton</keyword>
<feature type="coiled-coil region" evidence="8">
    <location>
        <begin position="28"/>
        <end position="55"/>
    </location>
</feature>
<dbReference type="EMBL" id="JAGTTL010000016">
    <property type="protein sequence ID" value="KAK6310878.1"/>
    <property type="molecule type" value="Genomic_DNA"/>
</dbReference>
<dbReference type="GO" id="GO:0036064">
    <property type="term" value="C:ciliary basal body"/>
    <property type="evidence" value="ECO:0007669"/>
    <property type="project" value="TreeGrafter"/>
</dbReference>
<evidence type="ECO:0000256" key="3">
    <source>
        <dbReference type="ARBA" id="ARBA00009316"/>
    </source>
</evidence>
<evidence type="ECO:0000256" key="5">
    <source>
        <dbReference type="ARBA" id="ARBA00023054"/>
    </source>
</evidence>